<organism evidence="1">
    <name type="scientific">Rhizophora mucronata</name>
    <name type="common">Asiatic mangrove</name>
    <dbReference type="NCBI Taxonomy" id="61149"/>
    <lineage>
        <taxon>Eukaryota</taxon>
        <taxon>Viridiplantae</taxon>
        <taxon>Streptophyta</taxon>
        <taxon>Embryophyta</taxon>
        <taxon>Tracheophyta</taxon>
        <taxon>Spermatophyta</taxon>
        <taxon>Magnoliopsida</taxon>
        <taxon>eudicotyledons</taxon>
        <taxon>Gunneridae</taxon>
        <taxon>Pentapetalae</taxon>
        <taxon>rosids</taxon>
        <taxon>fabids</taxon>
        <taxon>Malpighiales</taxon>
        <taxon>Rhizophoraceae</taxon>
        <taxon>Rhizophora</taxon>
    </lineage>
</organism>
<reference evidence="1" key="1">
    <citation type="submission" date="2018-02" db="EMBL/GenBank/DDBJ databases">
        <title>Rhizophora mucronata_Transcriptome.</title>
        <authorList>
            <person name="Meera S.P."/>
            <person name="Sreeshan A."/>
            <person name="Augustine A."/>
        </authorList>
    </citation>
    <scope>NUCLEOTIDE SEQUENCE</scope>
    <source>
        <tissue evidence="1">Leaf</tissue>
    </source>
</reference>
<sequence>MNFCFWPSVCGFGSISNSFQSVSWAWPFSLGLLTRKWA</sequence>
<evidence type="ECO:0000313" key="1">
    <source>
        <dbReference type="EMBL" id="MBX41862.1"/>
    </source>
</evidence>
<accession>A0A2P2NH88</accession>
<dbReference type="AlphaFoldDB" id="A0A2P2NH88"/>
<protein>
    <submittedName>
        <fullName evidence="1">Uncharacterized protein</fullName>
    </submittedName>
</protein>
<dbReference type="EMBL" id="GGEC01061378">
    <property type="protein sequence ID" value="MBX41862.1"/>
    <property type="molecule type" value="Transcribed_RNA"/>
</dbReference>
<name>A0A2P2NH88_RHIMU</name>
<proteinExistence type="predicted"/>